<dbReference type="EMBL" id="PEXV01000063">
    <property type="protein sequence ID" value="PIS41697.1"/>
    <property type="molecule type" value="Genomic_DNA"/>
</dbReference>
<dbReference type="Proteomes" id="UP000228711">
    <property type="component" value="Unassembled WGS sequence"/>
</dbReference>
<gene>
    <name evidence="1" type="ORF">COT25_01690</name>
</gene>
<proteinExistence type="predicted"/>
<name>A0A2H0YT86_9BACT</name>
<organism evidence="1 2">
    <name type="scientific">Candidatus Kerfeldbacteria bacterium CG08_land_8_20_14_0_20_42_7</name>
    <dbReference type="NCBI Taxonomy" id="2014245"/>
    <lineage>
        <taxon>Bacteria</taxon>
        <taxon>Candidatus Kerfeldiibacteriota</taxon>
    </lineage>
</organism>
<dbReference type="AlphaFoldDB" id="A0A2H0YT86"/>
<reference evidence="2" key="1">
    <citation type="submission" date="2017-09" db="EMBL/GenBank/DDBJ databases">
        <title>Depth-based differentiation of microbial function through sediment-hosted aquifers and enrichment of novel symbionts in the deep terrestrial subsurface.</title>
        <authorList>
            <person name="Probst A.J."/>
            <person name="Ladd B."/>
            <person name="Jarett J.K."/>
            <person name="Geller-Mcgrath D.E."/>
            <person name="Sieber C.M.K."/>
            <person name="Emerson J.B."/>
            <person name="Anantharaman K."/>
            <person name="Thomas B.C."/>
            <person name="Malmstrom R."/>
            <person name="Stieglmeier M."/>
            <person name="Klingl A."/>
            <person name="Woyke T."/>
            <person name="Ryan C.M."/>
            <person name="Banfield J.F."/>
        </authorList>
    </citation>
    <scope>NUCLEOTIDE SEQUENCE [LARGE SCALE GENOMIC DNA]</scope>
</reference>
<protein>
    <submittedName>
        <fullName evidence="1">Uncharacterized protein</fullName>
    </submittedName>
</protein>
<evidence type="ECO:0000313" key="1">
    <source>
        <dbReference type="EMBL" id="PIS41697.1"/>
    </source>
</evidence>
<accession>A0A2H0YT86</accession>
<comment type="caution">
    <text evidence="1">The sequence shown here is derived from an EMBL/GenBank/DDBJ whole genome shotgun (WGS) entry which is preliminary data.</text>
</comment>
<evidence type="ECO:0000313" key="2">
    <source>
        <dbReference type="Proteomes" id="UP000228711"/>
    </source>
</evidence>
<sequence>MKIQCASTRFKGIGIRILPIINIALKDPLVRNAEPLIVQKDKPVVLLTEAASICGYEIVRKVKDSGVILAFEGYTLEESENVVRRYVAQWFANTAVMENANAVVNIVRNRPYLRRVSAKDSSDREYAYRVSYRGTLVVVRAL</sequence>